<dbReference type="Gene3D" id="3.90.1200.10">
    <property type="match status" value="1"/>
</dbReference>
<dbReference type="InterPro" id="IPR011009">
    <property type="entry name" value="Kinase-like_dom_sf"/>
</dbReference>
<dbReference type="InterPro" id="IPR002575">
    <property type="entry name" value="Aminoglycoside_PTrfase"/>
</dbReference>
<accession>A0ABT5XD36</accession>
<dbReference type="Proteomes" id="UP001215956">
    <property type="component" value="Unassembled WGS sequence"/>
</dbReference>
<gene>
    <name evidence="2" type="ORF">P0O24_03220</name>
</gene>
<evidence type="ECO:0000259" key="1">
    <source>
        <dbReference type="Pfam" id="PF01636"/>
    </source>
</evidence>
<protein>
    <submittedName>
        <fullName evidence="2">Phosphotransferase</fullName>
    </submittedName>
</protein>
<sequence>MDLKRGAVEAYLQRLAGEDAELVGMRTLGETIPTTEDVKGFGYGSPVLLEYSAGGVARSAVLSTMRVQEGFGHDHFSDRAQVLLWQHSAFGGLPKHARSMDVGYFDDGGRLTSCGNAREFFILMEKIDGREYFFDLERVKEEGVMDLDMRRAEALSTYLAEIHGVKKDSPALYRRKIRETIGHGECIMGILDDYPADPDFLEPGELSAIEKKCIDWRWRLRDKTDRLCQTHGDFHPWNVMFRSGTEYSVLDRSRGEWGEAADDVTAMTTNYIFYSVQKSLRLEGGLQALFELFFENYLDKTGDEELLSVIAPFFAFRMVVVASPTWYPLLTGDVRRALFNFLENVLDAEEFDYKRVNRYLEPSRI</sequence>
<reference evidence="2 3" key="1">
    <citation type="submission" date="2023-03" db="EMBL/GenBank/DDBJ databases">
        <title>Whole genome sequencing of Methanotrichaceae archaeon M04Ac.</title>
        <authorList>
            <person name="Khomyakova M.A."/>
            <person name="Merkel A.Y."/>
            <person name="Slobodkin A.I."/>
        </authorList>
    </citation>
    <scope>NUCLEOTIDE SEQUENCE [LARGE SCALE GENOMIC DNA]</scope>
    <source>
        <strain evidence="2 3">M04Ac</strain>
    </source>
</reference>
<keyword evidence="3" id="KW-1185">Reference proteome</keyword>
<dbReference type="Pfam" id="PF01636">
    <property type="entry name" value="APH"/>
    <property type="match status" value="1"/>
</dbReference>
<feature type="domain" description="Aminoglycoside phosphotransferase" evidence="1">
    <location>
        <begin position="123"/>
        <end position="271"/>
    </location>
</feature>
<evidence type="ECO:0000313" key="3">
    <source>
        <dbReference type="Proteomes" id="UP001215956"/>
    </source>
</evidence>
<dbReference type="RefSeq" id="WP_316968300.1">
    <property type="nucleotide sequence ID" value="NZ_JARFPL010000007.1"/>
</dbReference>
<organism evidence="2 3">
    <name type="scientific">Candidatus Methanocrinis alkalitolerans</name>
    <dbReference type="NCBI Taxonomy" id="3033395"/>
    <lineage>
        <taxon>Archaea</taxon>
        <taxon>Methanobacteriati</taxon>
        <taxon>Methanobacteriota</taxon>
        <taxon>Stenosarchaea group</taxon>
        <taxon>Methanomicrobia</taxon>
        <taxon>Methanotrichales</taxon>
        <taxon>Methanotrichaceae</taxon>
        <taxon>Methanocrinis</taxon>
    </lineage>
</organism>
<dbReference type="SUPFAM" id="SSF56112">
    <property type="entry name" value="Protein kinase-like (PK-like)"/>
    <property type="match status" value="1"/>
</dbReference>
<dbReference type="EMBL" id="JARFPL010000007">
    <property type="protein sequence ID" value="MDF0592592.1"/>
    <property type="molecule type" value="Genomic_DNA"/>
</dbReference>
<evidence type="ECO:0000313" key="2">
    <source>
        <dbReference type="EMBL" id="MDF0592592.1"/>
    </source>
</evidence>
<comment type="caution">
    <text evidence="2">The sequence shown here is derived from an EMBL/GenBank/DDBJ whole genome shotgun (WGS) entry which is preliminary data.</text>
</comment>
<name>A0ABT5XD36_9EURY</name>
<proteinExistence type="predicted"/>